<dbReference type="EMBL" id="GBRH01274887">
    <property type="protein sequence ID" value="JAD23008.1"/>
    <property type="molecule type" value="Transcribed_RNA"/>
</dbReference>
<reference evidence="1" key="1">
    <citation type="submission" date="2014-09" db="EMBL/GenBank/DDBJ databases">
        <authorList>
            <person name="Magalhaes I.L.F."/>
            <person name="Oliveira U."/>
            <person name="Santos F.R."/>
            <person name="Vidigal T.H.D.A."/>
            <person name="Brescovit A.D."/>
            <person name="Santos A.J."/>
        </authorList>
    </citation>
    <scope>NUCLEOTIDE SEQUENCE</scope>
    <source>
        <tissue evidence="1">Shoot tissue taken approximately 20 cm above the soil surface</tissue>
    </source>
</reference>
<accession>A0A0A8YCA1</accession>
<proteinExistence type="predicted"/>
<sequence length="27" mass="3086">MCDCCGWLDLCQILGLVGVLDLRRFRS</sequence>
<organism evidence="1">
    <name type="scientific">Arundo donax</name>
    <name type="common">Giant reed</name>
    <name type="synonym">Donax arundinaceus</name>
    <dbReference type="NCBI Taxonomy" id="35708"/>
    <lineage>
        <taxon>Eukaryota</taxon>
        <taxon>Viridiplantae</taxon>
        <taxon>Streptophyta</taxon>
        <taxon>Embryophyta</taxon>
        <taxon>Tracheophyta</taxon>
        <taxon>Spermatophyta</taxon>
        <taxon>Magnoliopsida</taxon>
        <taxon>Liliopsida</taxon>
        <taxon>Poales</taxon>
        <taxon>Poaceae</taxon>
        <taxon>PACMAD clade</taxon>
        <taxon>Arundinoideae</taxon>
        <taxon>Arundineae</taxon>
        <taxon>Arundo</taxon>
    </lineage>
</organism>
<reference evidence="1" key="2">
    <citation type="journal article" date="2015" name="Data Brief">
        <title>Shoot transcriptome of the giant reed, Arundo donax.</title>
        <authorList>
            <person name="Barrero R.A."/>
            <person name="Guerrero F.D."/>
            <person name="Moolhuijzen P."/>
            <person name="Goolsby J.A."/>
            <person name="Tidwell J."/>
            <person name="Bellgard S.E."/>
            <person name="Bellgard M.I."/>
        </authorList>
    </citation>
    <scope>NUCLEOTIDE SEQUENCE</scope>
    <source>
        <tissue evidence="1">Shoot tissue taken approximately 20 cm above the soil surface</tissue>
    </source>
</reference>
<protein>
    <submittedName>
        <fullName evidence="1">Uncharacterized protein</fullName>
    </submittedName>
</protein>
<evidence type="ECO:0000313" key="1">
    <source>
        <dbReference type="EMBL" id="JAD23008.1"/>
    </source>
</evidence>
<name>A0A0A8YCA1_ARUDO</name>
<dbReference type="AlphaFoldDB" id="A0A0A8YCA1"/>